<gene>
    <name evidence="14" type="ORF">ABZ508_34630</name>
</gene>
<evidence type="ECO:0000256" key="5">
    <source>
        <dbReference type="ARBA" id="ARBA00022826"/>
    </source>
</evidence>
<evidence type="ECO:0000256" key="7">
    <source>
        <dbReference type="ARBA" id="ARBA00022989"/>
    </source>
</evidence>
<evidence type="ECO:0000256" key="1">
    <source>
        <dbReference type="ARBA" id="ARBA00004141"/>
    </source>
</evidence>
<evidence type="ECO:0000256" key="2">
    <source>
        <dbReference type="ARBA" id="ARBA00022448"/>
    </source>
</evidence>
<keyword evidence="5" id="KW-0631">Potassium channel</keyword>
<evidence type="ECO:0000256" key="4">
    <source>
        <dbReference type="ARBA" id="ARBA00022692"/>
    </source>
</evidence>
<dbReference type="Gene3D" id="1.10.287.70">
    <property type="match status" value="1"/>
</dbReference>
<comment type="caution">
    <text evidence="14">The sequence shown here is derived from an EMBL/GenBank/DDBJ whole genome shotgun (WGS) entry which is preliminary data.</text>
</comment>
<keyword evidence="7 12" id="KW-1133">Transmembrane helix</keyword>
<keyword evidence="9 12" id="KW-0472">Membrane</keyword>
<dbReference type="PANTHER" id="PTHR10027:SF10">
    <property type="entry name" value="SLOWPOKE 2, ISOFORM D"/>
    <property type="match status" value="1"/>
</dbReference>
<reference evidence="14 15" key="1">
    <citation type="submission" date="2024-06" db="EMBL/GenBank/DDBJ databases">
        <title>The Natural Products Discovery Center: Release of the First 8490 Sequenced Strains for Exploring Actinobacteria Biosynthetic Diversity.</title>
        <authorList>
            <person name="Kalkreuter E."/>
            <person name="Kautsar S.A."/>
            <person name="Yang D."/>
            <person name="Bader C.D."/>
            <person name="Teijaro C.N."/>
            <person name="Fluegel L."/>
            <person name="Davis C.M."/>
            <person name="Simpson J.R."/>
            <person name="Lauterbach L."/>
            <person name="Steele A.D."/>
            <person name="Gui C."/>
            <person name="Meng S."/>
            <person name="Li G."/>
            <person name="Viehrig K."/>
            <person name="Ye F."/>
            <person name="Su P."/>
            <person name="Kiefer A.F."/>
            <person name="Nichols A."/>
            <person name="Cepeda A.J."/>
            <person name="Yan W."/>
            <person name="Fan B."/>
            <person name="Jiang Y."/>
            <person name="Adhikari A."/>
            <person name="Zheng C.-J."/>
            <person name="Schuster L."/>
            <person name="Cowan T.M."/>
            <person name="Smanski M.J."/>
            <person name="Chevrette M.G."/>
            <person name="De Carvalho L.P.S."/>
            <person name="Shen B."/>
        </authorList>
    </citation>
    <scope>NUCLEOTIDE SEQUENCE [LARGE SCALE GENOMIC DNA]</scope>
    <source>
        <strain evidence="14 15">NPDC006337</strain>
    </source>
</reference>
<dbReference type="PANTHER" id="PTHR10027">
    <property type="entry name" value="CALCIUM-ACTIVATED POTASSIUM CHANNEL ALPHA CHAIN"/>
    <property type="match status" value="1"/>
</dbReference>
<evidence type="ECO:0000313" key="15">
    <source>
        <dbReference type="Proteomes" id="UP001550378"/>
    </source>
</evidence>
<keyword evidence="8" id="KW-0406">Ion transport</keyword>
<evidence type="ECO:0000256" key="12">
    <source>
        <dbReference type="SAM" id="Phobius"/>
    </source>
</evidence>
<feature type="transmembrane region" description="Helical" evidence="12">
    <location>
        <begin position="124"/>
        <end position="143"/>
    </location>
</feature>
<evidence type="ECO:0000259" key="13">
    <source>
        <dbReference type="Pfam" id="PF07885"/>
    </source>
</evidence>
<keyword evidence="4 12" id="KW-0812">Transmembrane</keyword>
<dbReference type="Pfam" id="PF07885">
    <property type="entry name" value="Ion_trans_2"/>
    <property type="match status" value="1"/>
</dbReference>
<proteinExistence type="predicted"/>
<dbReference type="Proteomes" id="UP001550378">
    <property type="component" value="Unassembled WGS sequence"/>
</dbReference>
<dbReference type="InterPro" id="IPR013099">
    <property type="entry name" value="K_chnl_dom"/>
</dbReference>
<name>A0ABV2WGP5_9ACTN</name>
<sequence>MTDPAASGAGPGGGPEAGPGGGPEAGPGGGPEAGPGGGRAADRRGADGRGADRGRRAAGVVLARAVGVAAGLVAAYYLIPLEGGRTGAASALLICGLLAVVVILVWEARAITRSALPRLKAVEALATTLALYLVLFASAYYLLERSSPGSFSEPLTKTDALYFTLTTFSTVGFGDITADSQTGRVVTMLQMFGGLMLVGVAARLLAGAVQAGLRRQGREPPPE</sequence>
<keyword evidence="15" id="KW-1185">Reference proteome</keyword>
<feature type="compositionally biased region" description="Gly residues" evidence="11">
    <location>
        <begin position="9"/>
        <end position="39"/>
    </location>
</feature>
<feature type="region of interest" description="Disordered" evidence="11">
    <location>
        <begin position="1"/>
        <end position="52"/>
    </location>
</feature>
<keyword evidence="10 14" id="KW-0407">Ion channel</keyword>
<dbReference type="SUPFAM" id="SSF81324">
    <property type="entry name" value="Voltage-gated potassium channels"/>
    <property type="match status" value="1"/>
</dbReference>
<keyword evidence="6" id="KW-0630">Potassium</keyword>
<evidence type="ECO:0000256" key="9">
    <source>
        <dbReference type="ARBA" id="ARBA00023136"/>
    </source>
</evidence>
<dbReference type="EMBL" id="JBEXZR010000062">
    <property type="protein sequence ID" value="MEU0712497.1"/>
    <property type="molecule type" value="Genomic_DNA"/>
</dbReference>
<evidence type="ECO:0000256" key="11">
    <source>
        <dbReference type="SAM" id="MobiDB-lite"/>
    </source>
</evidence>
<organism evidence="14 15">
    <name type="scientific">Streptomyces lavendulocolor</name>
    <dbReference type="NCBI Taxonomy" id="67316"/>
    <lineage>
        <taxon>Bacteria</taxon>
        <taxon>Bacillati</taxon>
        <taxon>Actinomycetota</taxon>
        <taxon>Actinomycetes</taxon>
        <taxon>Kitasatosporales</taxon>
        <taxon>Streptomycetaceae</taxon>
        <taxon>Streptomyces</taxon>
    </lineage>
</organism>
<feature type="transmembrane region" description="Helical" evidence="12">
    <location>
        <begin position="91"/>
        <end position="112"/>
    </location>
</feature>
<keyword evidence="2" id="KW-0813">Transport</keyword>
<dbReference type="GO" id="GO:0034220">
    <property type="term" value="P:monoatomic ion transmembrane transport"/>
    <property type="evidence" value="ECO:0007669"/>
    <property type="project" value="UniProtKB-KW"/>
</dbReference>
<evidence type="ECO:0000256" key="8">
    <source>
        <dbReference type="ARBA" id="ARBA00023065"/>
    </source>
</evidence>
<dbReference type="RefSeq" id="WP_359807261.1">
    <property type="nucleotide sequence ID" value="NZ_JBEXZQ010000067.1"/>
</dbReference>
<feature type="transmembrane region" description="Helical" evidence="12">
    <location>
        <begin position="57"/>
        <end position="79"/>
    </location>
</feature>
<feature type="domain" description="Potassium channel" evidence="13">
    <location>
        <begin position="131"/>
        <end position="209"/>
    </location>
</feature>
<evidence type="ECO:0000256" key="3">
    <source>
        <dbReference type="ARBA" id="ARBA00022538"/>
    </source>
</evidence>
<evidence type="ECO:0000313" key="14">
    <source>
        <dbReference type="EMBL" id="MEU0712497.1"/>
    </source>
</evidence>
<feature type="transmembrane region" description="Helical" evidence="12">
    <location>
        <begin position="188"/>
        <end position="206"/>
    </location>
</feature>
<accession>A0ABV2WGP5</accession>
<dbReference type="InterPro" id="IPR047871">
    <property type="entry name" value="K_chnl_Slo-like"/>
</dbReference>
<evidence type="ECO:0000256" key="10">
    <source>
        <dbReference type="ARBA" id="ARBA00023303"/>
    </source>
</evidence>
<comment type="subcellular location">
    <subcellularLocation>
        <location evidence="1">Membrane</location>
        <topology evidence="1">Multi-pass membrane protein</topology>
    </subcellularLocation>
</comment>
<protein>
    <submittedName>
        <fullName evidence="14">Potassium channel family protein</fullName>
    </submittedName>
</protein>
<keyword evidence="3" id="KW-0633">Potassium transport</keyword>
<feature type="compositionally biased region" description="Basic and acidic residues" evidence="11">
    <location>
        <begin position="40"/>
        <end position="52"/>
    </location>
</feature>
<evidence type="ECO:0000256" key="6">
    <source>
        <dbReference type="ARBA" id="ARBA00022958"/>
    </source>
</evidence>